<evidence type="ECO:0000313" key="2">
    <source>
        <dbReference type="Proteomes" id="UP000319746"/>
    </source>
</evidence>
<keyword evidence="2" id="KW-1185">Reference proteome</keyword>
<protein>
    <submittedName>
        <fullName evidence="1">Uncharacterized protein</fullName>
    </submittedName>
</protein>
<organism evidence="1 2">
    <name type="scientific">Enteractinococcus coprophilus</name>
    <dbReference type="NCBI Taxonomy" id="1027633"/>
    <lineage>
        <taxon>Bacteria</taxon>
        <taxon>Bacillati</taxon>
        <taxon>Actinomycetota</taxon>
        <taxon>Actinomycetes</taxon>
        <taxon>Micrococcales</taxon>
        <taxon>Micrococcaceae</taxon>
    </lineage>
</organism>
<proteinExistence type="predicted"/>
<name>A0A543AP96_9MICC</name>
<evidence type="ECO:0000313" key="1">
    <source>
        <dbReference type="EMBL" id="TQL74397.1"/>
    </source>
</evidence>
<accession>A0A543AP96</accession>
<comment type="caution">
    <text evidence="1">The sequence shown here is derived from an EMBL/GenBank/DDBJ whole genome shotgun (WGS) entry which is preliminary data.</text>
</comment>
<gene>
    <name evidence="1" type="ORF">FB556_0861</name>
</gene>
<reference evidence="1 2" key="1">
    <citation type="submission" date="2019-06" db="EMBL/GenBank/DDBJ databases">
        <title>Sequencing the genomes of 1000 actinobacteria strains.</title>
        <authorList>
            <person name="Klenk H.-P."/>
        </authorList>
    </citation>
    <scope>NUCLEOTIDE SEQUENCE [LARGE SCALE GENOMIC DNA]</scope>
    <source>
        <strain evidence="1 2">DSM 24083</strain>
    </source>
</reference>
<dbReference type="AlphaFoldDB" id="A0A543AP96"/>
<dbReference type="EMBL" id="VFOU01000001">
    <property type="protein sequence ID" value="TQL74397.1"/>
    <property type="molecule type" value="Genomic_DNA"/>
</dbReference>
<dbReference type="Proteomes" id="UP000319746">
    <property type="component" value="Unassembled WGS sequence"/>
</dbReference>
<sequence length="200" mass="22234">MDRGNLQDHLVWSLVILQAGRLSVVTCRFVLRFQDPSLDGALFPRETQLRLGHMKKQRFLSTMAFIGLFLVGCSGGEEPKLSIMNDEQVQKDVQVHVAESDHIELENMTYVGEGEGFSVFAARDRDDNWCVLLDVEPPANSPNDWAVTSSCASSEDFAVRGVWVQSESVAGTYTAQLLPDNFTGEIDPDLERINDNLAAK</sequence>